<dbReference type="EMBL" id="MU275872">
    <property type="protein sequence ID" value="KAI0049521.1"/>
    <property type="molecule type" value="Genomic_DNA"/>
</dbReference>
<reference evidence="1" key="2">
    <citation type="journal article" date="2022" name="New Phytol.">
        <title>Evolutionary transition to the ectomycorrhizal habit in the genomes of a hyperdiverse lineage of mushroom-forming fungi.</title>
        <authorList>
            <person name="Looney B."/>
            <person name="Miyauchi S."/>
            <person name="Morin E."/>
            <person name="Drula E."/>
            <person name="Courty P.E."/>
            <person name="Kohler A."/>
            <person name="Kuo A."/>
            <person name="LaButti K."/>
            <person name="Pangilinan J."/>
            <person name="Lipzen A."/>
            <person name="Riley R."/>
            <person name="Andreopoulos W."/>
            <person name="He G."/>
            <person name="Johnson J."/>
            <person name="Nolan M."/>
            <person name="Tritt A."/>
            <person name="Barry K.W."/>
            <person name="Grigoriev I.V."/>
            <person name="Nagy L.G."/>
            <person name="Hibbett D."/>
            <person name="Henrissat B."/>
            <person name="Matheny P.B."/>
            <person name="Labbe J."/>
            <person name="Martin F.M."/>
        </authorList>
    </citation>
    <scope>NUCLEOTIDE SEQUENCE</scope>
    <source>
        <strain evidence="1">FP105234-sp</strain>
    </source>
</reference>
<reference evidence="1" key="1">
    <citation type="submission" date="2021-02" db="EMBL/GenBank/DDBJ databases">
        <authorList>
            <consortium name="DOE Joint Genome Institute"/>
            <person name="Ahrendt S."/>
            <person name="Looney B.P."/>
            <person name="Miyauchi S."/>
            <person name="Morin E."/>
            <person name="Drula E."/>
            <person name="Courty P.E."/>
            <person name="Chicoki N."/>
            <person name="Fauchery L."/>
            <person name="Kohler A."/>
            <person name="Kuo A."/>
            <person name="Labutti K."/>
            <person name="Pangilinan J."/>
            <person name="Lipzen A."/>
            <person name="Riley R."/>
            <person name="Andreopoulos W."/>
            <person name="He G."/>
            <person name="Johnson J."/>
            <person name="Barry K.W."/>
            <person name="Grigoriev I.V."/>
            <person name="Nagy L."/>
            <person name="Hibbett D."/>
            <person name="Henrissat B."/>
            <person name="Matheny P.B."/>
            <person name="Labbe J."/>
            <person name="Martin F."/>
        </authorList>
    </citation>
    <scope>NUCLEOTIDE SEQUENCE</scope>
    <source>
        <strain evidence="1">FP105234-sp</strain>
    </source>
</reference>
<evidence type="ECO:0000313" key="1">
    <source>
        <dbReference type="EMBL" id="KAI0049521.1"/>
    </source>
</evidence>
<organism evidence="1 2">
    <name type="scientific">Auriscalpium vulgare</name>
    <dbReference type="NCBI Taxonomy" id="40419"/>
    <lineage>
        <taxon>Eukaryota</taxon>
        <taxon>Fungi</taxon>
        <taxon>Dikarya</taxon>
        <taxon>Basidiomycota</taxon>
        <taxon>Agaricomycotina</taxon>
        <taxon>Agaricomycetes</taxon>
        <taxon>Russulales</taxon>
        <taxon>Auriscalpiaceae</taxon>
        <taxon>Auriscalpium</taxon>
    </lineage>
</organism>
<sequence length="328" mass="35426">MLLYFTSRVISSLVAFLYPGYASFKTLSQRPASEEDLERWLMYWSVLGAVVGVEYVAEWLVSWIPFYYPIKTIFFLYLALPQTRGSSYLYITHLQPFLHSHESQIDATLASLRTRIFAFLQERARALWEHVAASVNQPAPSSTTVPPAGGAAPPTLSDPVSGPTQMLGTFWRTYGPAIVASGAALLRQGAASSAESSNNAMGSPPAGPSRVASTSSHLGGQNAAERKRQLEAELASLADTQGYDVGDVPGVPMPSGAPSVRPRTSSSESDLRERNGGNNGRFEEIEVPSEDDEPARRPPAAQRRSSGWFSGWGAGAPAGQGYERVKND</sequence>
<name>A0ACB8S092_9AGAM</name>
<evidence type="ECO:0000313" key="2">
    <source>
        <dbReference type="Proteomes" id="UP000814033"/>
    </source>
</evidence>
<accession>A0ACB8S092</accession>
<gene>
    <name evidence="1" type="ORF">FA95DRAFT_1594507</name>
</gene>
<protein>
    <submittedName>
        <fullName evidence="1">Uncharacterized protein</fullName>
    </submittedName>
</protein>
<comment type="caution">
    <text evidence="1">The sequence shown here is derived from an EMBL/GenBank/DDBJ whole genome shotgun (WGS) entry which is preliminary data.</text>
</comment>
<keyword evidence="2" id="KW-1185">Reference proteome</keyword>
<proteinExistence type="predicted"/>
<dbReference type="Proteomes" id="UP000814033">
    <property type="component" value="Unassembled WGS sequence"/>
</dbReference>